<name>M1WZ26_9NOST</name>
<keyword evidence="2" id="KW-1185">Reference proteome</keyword>
<accession>M1WZ26</accession>
<proteinExistence type="predicted"/>
<dbReference type="Proteomes" id="UP000053051">
    <property type="component" value="Unassembled WGS sequence"/>
</dbReference>
<organism evidence="1 2">
    <name type="scientific">Richelia intracellularis HH01</name>
    <dbReference type="NCBI Taxonomy" id="1165094"/>
    <lineage>
        <taxon>Bacteria</taxon>
        <taxon>Bacillati</taxon>
        <taxon>Cyanobacteriota</taxon>
        <taxon>Cyanophyceae</taxon>
        <taxon>Nostocales</taxon>
        <taxon>Nostocaceae</taxon>
        <taxon>Richelia</taxon>
    </lineage>
</organism>
<sequence>MIQLLSITYVILMTILSRWVTERDFLDDNMCSRFKVSVSA</sequence>
<reference evidence="1 2" key="1">
    <citation type="submission" date="2012-05" db="EMBL/GenBank/DDBJ databases">
        <authorList>
            <person name="Hilton J."/>
        </authorList>
    </citation>
    <scope>NUCLEOTIDE SEQUENCE [LARGE SCALE GENOMIC DNA]</scope>
    <source>
        <strain evidence="1 2">HH01</strain>
    </source>
</reference>
<dbReference type="AlphaFoldDB" id="M1WZ26"/>
<protein>
    <submittedName>
        <fullName evidence="1">Uncharacterized protein</fullName>
    </submittedName>
</protein>
<dbReference type="EMBL" id="CAIY01000038">
    <property type="protein sequence ID" value="CCH67197.1"/>
    <property type="molecule type" value="Genomic_DNA"/>
</dbReference>
<evidence type="ECO:0000313" key="1">
    <source>
        <dbReference type="EMBL" id="CCH67197.1"/>
    </source>
</evidence>
<gene>
    <name evidence="1" type="ORF">RINTHH_10420</name>
</gene>
<comment type="caution">
    <text evidence="1">The sequence shown here is derived from an EMBL/GenBank/DDBJ whole genome shotgun (WGS) entry which is preliminary data.</text>
</comment>
<reference evidence="2" key="2">
    <citation type="submission" date="2016-01" db="EMBL/GenBank/DDBJ databases">
        <title>Diatom-associated endosymboitic cyanobacterium lacks core nitrogen metabolism enzymes.</title>
        <authorList>
            <person name="Hilton J.A."/>
            <person name="Foster R.A."/>
            <person name="Tripp H.J."/>
            <person name="Carter B.J."/>
            <person name="Zehr J.P."/>
            <person name="Villareal T.A."/>
        </authorList>
    </citation>
    <scope>NUCLEOTIDE SEQUENCE [LARGE SCALE GENOMIC DNA]</scope>
    <source>
        <strain evidence="2">HH01</strain>
    </source>
</reference>
<evidence type="ECO:0000313" key="2">
    <source>
        <dbReference type="Proteomes" id="UP000053051"/>
    </source>
</evidence>